<organism evidence="2 3">
    <name type="scientific">Molorchus minor</name>
    <dbReference type="NCBI Taxonomy" id="1323400"/>
    <lineage>
        <taxon>Eukaryota</taxon>
        <taxon>Metazoa</taxon>
        <taxon>Ecdysozoa</taxon>
        <taxon>Arthropoda</taxon>
        <taxon>Hexapoda</taxon>
        <taxon>Insecta</taxon>
        <taxon>Pterygota</taxon>
        <taxon>Neoptera</taxon>
        <taxon>Endopterygota</taxon>
        <taxon>Coleoptera</taxon>
        <taxon>Polyphaga</taxon>
        <taxon>Cucujiformia</taxon>
        <taxon>Chrysomeloidea</taxon>
        <taxon>Cerambycidae</taxon>
        <taxon>Lamiinae</taxon>
        <taxon>Monochamini</taxon>
        <taxon>Molorchus</taxon>
    </lineage>
</organism>
<comment type="caution">
    <text evidence="2">The sequence shown here is derived from an EMBL/GenBank/DDBJ whole genome shotgun (WGS) entry which is preliminary data.</text>
</comment>
<reference evidence="2" key="1">
    <citation type="journal article" date="2023" name="Insect Mol. Biol.">
        <title>Genome sequencing provides insights into the evolution of gene families encoding plant cell wall-degrading enzymes in longhorned beetles.</title>
        <authorList>
            <person name="Shin N.R."/>
            <person name="Okamura Y."/>
            <person name="Kirsch R."/>
            <person name="Pauchet Y."/>
        </authorList>
    </citation>
    <scope>NUCLEOTIDE SEQUENCE</scope>
    <source>
        <strain evidence="2">MMC_N1</strain>
    </source>
</reference>
<evidence type="ECO:0000313" key="3">
    <source>
        <dbReference type="Proteomes" id="UP001162164"/>
    </source>
</evidence>
<proteinExistence type="predicted"/>
<protein>
    <recommendedName>
        <fullName evidence="4">GIY-YIG nuclease family protein</fullName>
    </recommendedName>
</protein>
<feature type="region of interest" description="Disordered" evidence="1">
    <location>
        <begin position="1"/>
        <end position="37"/>
    </location>
</feature>
<dbReference type="Proteomes" id="UP001162164">
    <property type="component" value="Unassembled WGS sequence"/>
</dbReference>
<keyword evidence="3" id="KW-1185">Reference proteome</keyword>
<evidence type="ECO:0008006" key="4">
    <source>
        <dbReference type="Google" id="ProtNLM"/>
    </source>
</evidence>
<dbReference type="EMBL" id="JAPWTJ010002466">
    <property type="protein sequence ID" value="KAJ8966041.1"/>
    <property type="molecule type" value="Genomic_DNA"/>
</dbReference>
<evidence type="ECO:0000256" key="1">
    <source>
        <dbReference type="SAM" id="MobiDB-lite"/>
    </source>
</evidence>
<evidence type="ECO:0000313" key="2">
    <source>
        <dbReference type="EMBL" id="KAJ8966041.1"/>
    </source>
</evidence>
<gene>
    <name evidence="2" type="ORF">NQ317_009903</name>
</gene>
<name>A0ABQ9IV62_9CUCU</name>
<accession>A0ABQ9IV62</accession>
<sequence length="151" mass="17326">MEYGWDRTGPLEVPGPCSTEHTEHRNEPLPPAWLNDTQYNVNDADMDRDRPPEKKGRTYIATRTLPNGQGAFAYIGVSLSGEEPMWIGAGESSFDRRLDQKFRDMVPPVYEMEKILSRRKDPREREKVLTFYDVLMTNIADELEDSGGMND</sequence>